<evidence type="ECO:0000313" key="1">
    <source>
        <dbReference type="EMBL" id="MBW72734.1"/>
    </source>
</evidence>
<organism evidence="1">
    <name type="scientific">Anopheles darlingi</name>
    <name type="common">Mosquito</name>
    <dbReference type="NCBI Taxonomy" id="43151"/>
    <lineage>
        <taxon>Eukaryota</taxon>
        <taxon>Metazoa</taxon>
        <taxon>Ecdysozoa</taxon>
        <taxon>Arthropoda</taxon>
        <taxon>Hexapoda</taxon>
        <taxon>Insecta</taxon>
        <taxon>Pterygota</taxon>
        <taxon>Neoptera</taxon>
        <taxon>Endopterygota</taxon>
        <taxon>Diptera</taxon>
        <taxon>Nematocera</taxon>
        <taxon>Culicoidea</taxon>
        <taxon>Culicidae</taxon>
        <taxon>Anophelinae</taxon>
        <taxon>Anopheles</taxon>
    </lineage>
</organism>
<sequence length="128" mass="14072">MAASYSWIAKSYLPTRKCLLPSFLWCSASARPVNGFVSLTSAERERSSPSSEMVLSLMSASFFFVSLSPPWSADLRQYRYVRPMATGAPMSSASCHLGNVDPVLPVVILALELIFYRLLIHFSAGMTA</sequence>
<dbReference type="AlphaFoldDB" id="A0A2M4D570"/>
<proteinExistence type="predicted"/>
<dbReference type="EMBL" id="GGFL01008556">
    <property type="protein sequence ID" value="MBW72734.1"/>
    <property type="molecule type" value="Transcribed_RNA"/>
</dbReference>
<accession>A0A2M4D570</accession>
<reference evidence="1" key="1">
    <citation type="submission" date="2018-01" db="EMBL/GenBank/DDBJ databases">
        <title>An insight into the sialome of Amazonian anophelines.</title>
        <authorList>
            <person name="Ribeiro J.M."/>
            <person name="Scarpassa V."/>
            <person name="Calvo E."/>
        </authorList>
    </citation>
    <scope>NUCLEOTIDE SEQUENCE</scope>
</reference>
<protein>
    <submittedName>
        <fullName evidence="1">Putative secreted protein</fullName>
    </submittedName>
</protein>
<name>A0A2M4D570_ANODA</name>